<protein>
    <submittedName>
        <fullName evidence="2">Uncharacterized protein</fullName>
    </submittedName>
</protein>
<dbReference type="Proteomes" id="UP000077013">
    <property type="component" value="Unassembled WGS sequence"/>
</dbReference>
<accession>A0A167HJW5</accession>
<dbReference type="AlphaFoldDB" id="A0A167HJW5"/>
<feature type="signal peptide" evidence="1">
    <location>
        <begin position="1"/>
        <end position="19"/>
    </location>
</feature>
<evidence type="ECO:0000256" key="1">
    <source>
        <dbReference type="SAM" id="SignalP"/>
    </source>
</evidence>
<keyword evidence="3" id="KW-1185">Reference proteome</keyword>
<sequence length="413" mass="44259">MKTNLTFFFLFIFSAITVAQQGINYKAIVKDGSGSIVANDLIQVQFAILEGATSVYSETHSPTTDANGLIILNIGEGTPITGTFDAIDWANDAHFLNVQINTGDGLTDMGTTEFKTVPYAITSGDAVFKKDGDNAFKEDGNIGIGTADPTEQLHINDDTDARMLLSANNTFNRTSMRLENGDAGGTHSYFKIENFNDQLRIGVDSDLTAGTGYNDIVTISTSGNITTDGALRLGTGPLISEFSTDGTLSGNSSNAVPTESAVKTYVDNMVGTEEKSIIIPATAFTGNTNVNPIILQNFGAFAQKTTGNGFLVAPLILPEGSTVTSMRFFLRDGTYLGNENLQASLLRGLRTSTIFSIQFSVSTFGGSTSGFIETYDTDFTILNDYQYVIRISPTSTWTHPDMGVCAVEVTYID</sequence>
<comment type="caution">
    <text evidence="2">The sequence shown here is derived from an EMBL/GenBank/DDBJ whole genome shotgun (WGS) entry which is preliminary data.</text>
</comment>
<evidence type="ECO:0000313" key="2">
    <source>
        <dbReference type="EMBL" id="OAB78687.1"/>
    </source>
</evidence>
<reference evidence="2 3" key="1">
    <citation type="submission" date="2016-02" db="EMBL/GenBank/DDBJ databases">
        <title>Ulvibacter sp. LPB0005, isolated from Thais luteostoma.</title>
        <authorList>
            <person name="Shin S.-K."/>
            <person name="Yi H."/>
        </authorList>
    </citation>
    <scope>NUCLEOTIDE SEQUENCE [LARGE SCALE GENOMIC DNA]</scope>
    <source>
        <strain evidence="2 3">LPB0005</strain>
    </source>
</reference>
<keyword evidence="1" id="KW-0732">Signal</keyword>
<evidence type="ECO:0000313" key="3">
    <source>
        <dbReference type="Proteomes" id="UP000077013"/>
    </source>
</evidence>
<proteinExistence type="predicted"/>
<name>A0A167HJW5_9FLAO</name>
<dbReference type="EMBL" id="LRXL01000037">
    <property type="protein sequence ID" value="OAB78687.1"/>
    <property type="molecule type" value="Genomic_DNA"/>
</dbReference>
<feature type="chain" id="PRO_5007887678" evidence="1">
    <location>
        <begin position="20"/>
        <end position="413"/>
    </location>
</feature>
<dbReference type="RefSeq" id="WP_068591928.1">
    <property type="nucleotide sequence ID" value="NZ_LRXL01000037.1"/>
</dbReference>
<organism evidence="2 3">
    <name type="scientific">Cochleicola gelatinilyticus</name>
    <dbReference type="NCBI Taxonomy" id="1763537"/>
    <lineage>
        <taxon>Bacteria</taxon>
        <taxon>Pseudomonadati</taxon>
        <taxon>Bacteroidota</taxon>
        <taxon>Flavobacteriia</taxon>
        <taxon>Flavobacteriales</taxon>
        <taxon>Flavobacteriaceae</taxon>
        <taxon>Cochleicola</taxon>
    </lineage>
</organism>
<gene>
    <name evidence="2" type="ORF">ULVI_08885</name>
</gene>
<dbReference type="OrthoDB" id="1137526at2"/>
<dbReference type="STRING" id="1763537.ULVI_08885"/>